<protein>
    <submittedName>
        <fullName evidence="2">Uncharacterized protein</fullName>
    </submittedName>
</protein>
<proteinExistence type="predicted"/>
<accession>M3FXQ9</accession>
<evidence type="ECO:0000313" key="3">
    <source>
        <dbReference type="Proteomes" id="UP000030760"/>
    </source>
</evidence>
<dbReference type="EMBL" id="KB405056">
    <property type="protein sequence ID" value="EMF57875.1"/>
    <property type="molecule type" value="Genomic_DNA"/>
</dbReference>
<dbReference type="AlphaFoldDB" id="M3FXQ9"/>
<organism evidence="2 3">
    <name type="scientific">Streptomyces bottropensis ATCC 25435</name>
    <dbReference type="NCBI Taxonomy" id="1054862"/>
    <lineage>
        <taxon>Bacteria</taxon>
        <taxon>Bacillati</taxon>
        <taxon>Actinomycetota</taxon>
        <taxon>Actinomycetes</taxon>
        <taxon>Kitasatosporales</taxon>
        <taxon>Streptomycetaceae</taxon>
        <taxon>Streptomyces</taxon>
    </lineage>
</organism>
<feature type="region of interest" description="Disordered" evidence="1">
    <location>
        <begin position="62"/>
        <end position="81"/>
    </location>
</feature>
<reference evidence="3" key="1">
    <citation type="journal article" date="2013" name="Genome Announc.">
        <title>Draft Genome Sequence of Streptomyces bottropensis ATCC 25435, a Bottromycin-Producing Actinomycete.</title>
        <authorList>
            <person name="Zhang H."/>
            <person name="Zhou W."/>
            <person name="Zhuang Y."/>
            <person name="Liang X."/>
            <person name="Liu T."/>
        </authorList>
    </citation>
    <scope>NUCLEOTIDE SEQUENCE [LARGE SCALE GENOMIC DNA]</scope>
    <source>
        <strain evidence="3">ATCC 25435</strain>
    </source>
</reference>
<dbReference type="Proteomes" id="UP000030760">
    <property type="component" value="Unassembled WGS sequence"/>
</dbReference>
<evidence type="ECO:0000313" key="2">
    <source>
        <dbReference type="EMBL" id="EMF57875.1"/>
    </source>
</evidence>
<evidence type="ECO:0000256" key="1">
    <source>
        <dbReference type="SAM" id="MobiDB-lite"/>
    </source>
</evidence>
<gene>
    <name evidence="2" type="ORF">SBD_0547</name>
</gene>
<sequence>MSDDGEQFESAVALRAGAGGRYHQGLGSVLGVQELGVDVDAAEFGMDDGLAVPGVSRSASVGKPRLLTCDNNPRTPARHAT</sequence>
<name>M3FXQ9_9ACTN</name>